<sequence>MFPRKQADLTSLPLLRCTGQQGLAINVTQRQPRIGRPPEFLLTRCGDRISLYFLRGMRPEGVVVNRIPKRAERRAEEPPFGKDLCSPDGDAGHTAGLGTRFTVGANYRASRAPANLASRR</sequence>
<dbReference type="Proteomes" id="UP001054945">
    <property type="component" value="Unassembled WGS sequence"/>
</dbReference>
<comment type="caution">
    <text evidence="1">The sequence shown here is derived from an EMBL/GenBank/DDBJ whole genome shotgun (WGS) entry which is preliminary data.</text>
</comment>
<proteinExistence type="predicted"/>
<name>A0AAV4Q7Z0_CAEEX</name>
<protein>
    <submittedName>
        <fullName evidence="1">Uncharacterized protein</fullName>
    </submittedName>
</protein>
<keyword evidence="2" id="KW-1185">Reference proteome</keyword>
<organism evidence="1 2">
    <name type="scientific">Caerostris extrusa</name>
    <name type="common">Bark spider</name>
    <name type="synonym">Caerostris bankana</name>
    <dbReference type="NCBI Taxonomy" id="172846"/>
    <lineage>
        <taxon>Eukaryota</taxon>
        <taxon>Metazoa</taxon>
        <taxon>Ecdysozoa</taxon>
        <taxon>Arthropoda</taxon>
        <taxon>Chelicerata</taxon>
        <taxon>Arachnida</taxon>
        <taxon>Araneae</taxon>
        <taxon>Araneomorphae</taxon>
        <taxon>Entelegynae</taxon>
        <taxon>Araneoidea</taxon>
        <taxon>Araneidae</taxon>
        <taxon>Caerostris</taxon>
    </lineage>
</organism>
<accession>A0AAV4Q7Z0</accession>
<gene>
    <name evidence="1" type="ORF">CEXT_263761</name>
</gene>
<evidence type="ECO:0000313" key="2">
    <source>
        <dbReference type="Proteomes" id="UP001054945"/>
    </source>
</evidence>
<evidence type="ECO:0000313" key="1">
    <source>
        <dbReference type="EMBL" id="GIY04322.1"/>
    </source>
</evidence>
<reference evidence="1 2" key="1">
    <citation type="submission" date="2021-06" db="EMBL/GenBank/DDBJ databases">
        <title>Caerostris extrusa draft genome.</title>
        <authorList>
            <person name="Kono N."/>
            <person name="Arakawa K."/>
        </authorList>
    </citation>
    <scope>NUCLEOTIDE SEQUENCE [LARGE SCALE GENOMIC DNA]</scope>
</reference>
<dbReference type="AlphaFoldDB" id="A0AAV4Q7Z0"/>
<dbReference type="EMBL" id="BPLR01005697">
    <property type="protein sequence ID" value="GIY04322.1"/>
    <property type="molecule type" value="Genomic_DNA"/>
</dbReference>